<evidence type="ECO:0000313" key="4">
    <source>
        <dbReference type="Proteomes" id="UP001258181"/>
    </source>
</evidence>
<organism evidence="3 4">
    <name type="scientific">Fictibacillus barbaricus</name>
    <dbReference type="NCBI Taxonomy" id="182136"/>
    <lineage>
        <taxon>Bacteria</taxon>
        <taxon>Bacillati</taxon>
        <taxon>Bacillota</taxon>
        <taxon>Bacilli</taxon>
        <taxon>Bacillales</taxon>
        <taxon>Fictibacillaceae</taxon>
        <taxon>Fictibacillus</taxon>
    </lineage>
</organism>
<keyword evidence="4" id="KW-1185">Reference proteome</keyword>
<evidence type="ECO:0000259" key="2">
    <source>
        <dbReference type="Pfam" id="PF13038"/>
    </source>
</evidence>
<evidence type="ECO:0000313" key="3">
    <source>
        <dbReference type="EMBL" id="MDR7072009.1"/>
    </source>
</evidence>
<feature type="transmembrane region" description="Helical" evidence="1">
    <location>
        <begin position="33"/>
        <end position="57"/>
    </location>
</feature>
<accession>A0ABU1TXS7</accession>
<feature type="transmembrane region" description="Helical" evidence="1">
    <location>
        <begin position="103"/>
        <end position="123"/>
    </location>
</feature>
<protein>
    <recommendedName>
        <fullName evidence="2">DUF3899 domain-containing protein</fullName>
    </recommendedName>
</protein>
<evidence type="ECO:0000256" key="1">
    <source>
        <dbReference type="SAM" id="Phobius"/>
    </source>
</evidence>
<dbReference type="EMBL" id="JAVDWA010000001">
    <property type="protein sequence ID" value="MDR7072009.1"/>
    <property type="molecule type" value="Genomic_DNA"/>
</dbReference>
<dbReference type="InterPro" id="IPR025007">
    <property type="entry name" value="DUF3899"/>
</dbReference>
<comment type="caution">
    <text evidence="3">The sequence shown here is derived from an EMBL/GenBank/DDBJ whole genome shotgun (WGS) entry which is preliminary data.</text>
</comment>
<keyword evidence="1" id="KW-1133">Transmembrane helix</keyword>
<feature type="domain" description="DUF3899" evidence="2">
    <location>
        <begin position="40"/>
        <end position="121"/>
    </location>
</feature>
<reference evidence="3 4" key="1">
    <citation type="submission" date="2023-07" db="EMBL/GenBank/DDBJ databases">
        <title>Sorghum-associated microbial communities from plants grown in Nebraska, USA.</title>
        <authorList>
            <person name="Schachtman D."/>
        </authorList>
    </citation>
    <scope>NUCLEOTIDE SEQUENCE [LARGE SCALE GENOMIC DNA]</scope>
    <source>
        <strain evidence="3 4">BE211</strain>
    </source>
</reference>
<feature type="transmembrane region" description="Helical" evidence="1">
    <location>
        <begin position="9"/>
        <end position="27"/>
    </location>
</feature>
<keyword evidence="1" id="KW-0472">Membrane</keyword>
<dbReference type="Pfam" id="PF13038">
    <property type="entry name" value="DUF3899"/>
    <property type="match status" value="1"/>
</dbReference>
<keyword evidence="1" id="KW-0812">Transmembrane</keyword>
<dbReference type="Proteomes" id="UP001258181">
    <property type="component" value="Unassembled WGS sequence"/>
</dbReference>
<name>A0ABU1TXS7_9BACL</name>
<gene>
    <name evidence="3" type="ORF">J2X07_000984</name>
</gene>
<sequence length="125" mass="14113">MKDELKKSLIISGIAILSAAVITLITGNESKSFLEAFITMLFYISLPIAMLGVALYVGKSGFFDFFAYSFKKMTKVLSRNPDYDEQTQFATNFRISERIKGNYMRPFLFSGIILTIFSITVAYTL</sequence>
<dbReference type="RefSeq" id="WP_310257100.1">
    <property type="nucleotide sequence ID" value="NZ_JAVDWA010000001.1"/>
</dbReference>
<proteinExistence type="predicted"/>